<keyword evidence="5" id="KW-1003">Cell membrane</keyword>
<reference evidence="14 15" key="1">
    <citation type="submission" date="2020-08" db="EMBL/GenBank/DDBJ databases">
        <title>The genome sequence of type strain Novosphingobium flavum NBRC 111647.</title>
        <authorList>
            <person name="Liu Y."/>
        </authorList>
    </citation>
    <scope>NUCLEOTIDE SEQUENCE [LARGE SCALE GENOMIC DNA]</scope>
    <source>
        <strain evidence="14 15">NBRC 111647</strain>
    </source>
</reference>
<evidence type="ECO:0000256" key="1">
    <source>
        <dbReference type="ARBA" id="ARBA00004117"/>
    </source>
</evidence>
<dbReference type="GO" id="GO:0009425">
    <property type="term" value="C:bacterial-type flagellum basal body"/>
    <property type="evidence" value="ECO:0007669"/>
    <property type="project" value="UniProtKB-SubCell"/>
</dbReference>
<dbReference type="Pfam" id="PF01706">
    <property type="entry name" value="FliG_C"/>
    <property type="match status" value="1"/>
</dbReference>
<comment type="caution">
    <text evidence="14">The sequence shown here is derived from an EMBL/GenBank/DDBJ whole genome shotgun (WGS) entry which is preliminary data.</text>
</comment>
<feature type="domain" description="Flagellar motor switch protein FliG N-terminal" evidence="13">
    <location>
        <begin position="9"/>
        <end position="106"/>
    </location>
</feature>
<evidence type="ECO:0000313" key="14">
    <source>
        <dbReference type="EMBL" id="MBC2665954.1"/>
    </source>
</evidence>
<dbReference type="AlphaFoldDB" id="A0A7X1KLU5"/>
<dbReference type="GO" id="GO:0071973">
    <property type="term" value="P:bacterial-type flagellum-dependent cell motility"/>
    <property type="evidence" value="ECO:0007669"/>
    <property type="project" value="InterPro"/>
</dbReference>
<dbReference type="GO" id="GO:0005886">
    <property type="term" value="C:plasma membrane"/>
    <property type="evidence" value="ECO:0007669"/>
    <property type="project" value="UniProtKB-SubCell"/>
</dbReference>
<comment type="function">
    <text evidence="10">FliG is one of three proteins (FliG, FliN, FliM) that forms the rotor-mounted switch complex (C ring), located at the base of the basal body. This complex interacts with the CheY and CheZ chemotaxis proteins, in addition to contacting components of the motor that determine the direction of flagellar rotation.</text>
</comment>
<dbReference type="Pfam" id="PF14841">
    <property type="entry name" value="FliG_M"/>
    <property type="match status" value="1"/>
</dbReference>
<comment type="similarity">
    <text evidence="3">Belongs to the FliG family.</text>
</comment>
<evidence type="ECO:0000256" key="8">
    <source>
        <dbReference type="ARBA" id="ARBA00023136"/>
    </source>
</evidence>
<dbReference type="InterPro" id="IPR000090">
    <property type="entry name" value="Flg_Motor_Flig"/>
</dbReference>
<keyword evidence="8" id="KW-0472">Membrane</keyword>
<dbReference type="SUPFAM" id="SSF48029">
    <property type="entry name" value="FliG"/>
    <property type="match status" value="2"/>
</dbReference>
<keyword evidence="9" id="KW-0975">Bacterial flagellum</keyword>
<dbReference type="Proteomes" id="UP000566813">
    <property type="component" value="Unassembled WGS sequence"/>
</dbReference>
<dbReference type="InterPro" id="IPR028263">
    <property type="entry name" value="FliG_N"/>
</dbReference>
<proteinExistence type="inferred from homology"/>
<organism evidence="14 15">
    <name type="scientific">Novosphingobium flavum</name>
    <dbReference type="NCBI Taxonomy" id="1778672"/>
    <lineage>
        <taxon>Bacteria</taxon>
        <taxon>Pseudomonadati</taxon>
        <taxon>Pseudomonadota</taxon>
        <taxon>Alphaproteobacteria</taxon>
        <taxon>Sphingomonadales</taxon>
        <taxon>Sphingomonadaceae</taxon>
        <taxon>Novosphingobium</taxon>
    </lineage>
</organism>
<comment type="subcellular location">
    <subcellularLocation>
        <location evidence="1">Bacterial flagellum basal body</location>
    </subcellularLocation>
    <subcellularLocation>
        <location evidence="2">Cell membrane</location>
        <topology evidence="2">Peripheral membrane protein</topology>
        <orientation evidence="2">Cytoplasmic side</orientation>
    </subcellularLocation>
</comment>
<accession>A0A7X1KLU5</accession>
<keyword evidence="7" id="KW-0283">Flagellar rotation</keyword>
<dbReference type="Pfam" id="PF14842">
    <property type="entry name" value="FliG_N"/>
    <property type="match status" value="1"/>
</dbReference>
<keyword evidence="14" id="KW-0969">Cilium</keyword>
<evidence type="ECO:0000256" key="2">
    <source>
        <dbReference type="ARBA" id="ARBA00004413"/>
    </source>
</evidence>
<dbReference type="GO" id="GO:0006935">
    <property type="term" value="P:chemotaxis"/>
    <property type="evidence" value="ECO:0007669"/>
    <property type="project" value="UniProtKB-KW"/>
</dbReference>
<evidence type="ECO:0000259" key="13">
    <source>
        <dbReference type="Pfam" id="PF14842"/>
    </source>
</evidence>
<evidence type="ECO:0000259" key="11">
    <source>
        <dbReference type="Pfam" id="PF01706"/>
    </source>
</evidence>
<dbReference type="InterPro" id="IPR032779">
    <property type="entry name" value="FliG_M"/>
</dbReference>
<dbReference type="GO" id="GO:0003774">
    <property type="term" value="F:cytoskeletal motor activity"/>
    <property type="evidence" value="ECO:0007669"/>
    <property type="project" value="InterPro"/>
</dbReference>
<evidence type="ECO:0000313" key="15">
    <source>
        <dbReference type="Proteomes" id="UP000566813"/>
    </source>
</evidence>
<dbReference type="PANTHER" id="PTHR30534:SF0">
    <property type="entry name" value="FLAGELLAR MOTOR SWITCH PROTEIN FLIG"/>
    <property type="match status" value="1"/>
</dbReference>
<evidence type="ECO:0000256" key="7">
    <source>
        <dbReference type="ARBA" id="ARBA00022779"/>
    </source>
</evidence>
<keyword evidence="14" id="KW-0282">Flagellum</keyword>
<dbReference type="RefSeq" id="WP_185664258.1">
    <property type="nucleotide sequence ID" value="NZ_JACLAW010000007.1"/>
</dbReference>
<feature type="domain" description="Flagellar motor switch protein FliG middle" evidence="12">
    <location>
        <begin position="122"/>
        <end position="193"/>
    </location>
</feature>
<dbReference type="EMBL" id="JACLAW010000007">
    <property type="protein sequence ID" value="MBC2665954.1"/>
    <property type="molecule type" value="Genomic_DNA"/>
</dbReference>
<keyword evidence="6" id="KW-0145">Chemotaxis</keyword>
<keyword evidence="14" id="KW-0966">Cell projection</keyword>
<evidence type="ECO:0000256" key="5">
    <source>
        <dbReference type="ARBA" id="ARBA00022475"/>
    </source>
</evidence>
<evidence type="ECO:0000256" key="9">
    <source>
        <dbReference type="ARBA" id="ARBA00023143"/>
    </source>
</evidence>
<sequence>MTDLANAPNLSDSERAAVMVMLLDEEQAAGILSRLEPAELRLLGEKMCALGEIGPEVIAQAIAAFVEKTERLGLKAHDRLGQVRSLMTRAVGGVKADNLMARILPADHKPPSPLELARWLNPEVLAPMIREEHPQAIAVLLVQLDPETAAEVLHALPADKQPQVVHRIATLGPVAPEALSMLDELLGRRIREFHGAAPLQMGGPKEAAEIINGAGKAVEKRVMPEITKLDRQLAREIEAEMFKFEHLFALDAQAMGALLREVESETLIDALKGTPEENRECFFRAMSSRAADGIKDEIAGRGRLKMADVLSAQKAIVAAARRLAAEGTIQFGQSEDDYV</sequence>
<evidence type="ECO:0000259" key="12">
    <source>
        <dbReference type="Pfam" id="PF14841"/>
    </source>
</evidence>
<dbReference type="InterPro" id="IPR023087">
    <property type="entry name" value="Flg_Motor_Flig_C"/>
</dbReference>
<dbReference type="InterPro" id="IPR011002">
    <property type="entry name" value="FliG_a-hlx"/>
</dbReference>
<dbReference type="PANTHER" id="PTHR30534">
    <property type="entry name" value="FLAGELLAR MOTOR SWITCH PROTEIN FLIG"/>
    <property type="match status" value="1"/>
</dbReference>
<protein>
    <recommendedName>
        <fullName evidence="4">Flagellar motor switch protein FliG</fullName>
    </recommendedName>
</protein>
<keyword evidence="15" id="KW-1185">Reference proteome</keyword>
<dbReference type="PRINTS" id="PR00954">
    <property type="entry name" value="FLGMOTORFLIG"/>
</dbReference>
<name>A0A7X1KLU5_9SPHN</name>
<evidence type="ECO:0000256" key="3">
    <source>
        <dbReference type="ARBA" id="ARBA00010299"/>
    </source>
</evidence>
<evidence type="ECO:0000256" key="6">
    <source>
        <dbReference type="ARBA" id="ARBA00022500"/>
    </source>
</evidence>
<feature type="domain" description="Flagellar motor switch protein FliG C-terminal" evidence="11">
    <location>
        <begin position="226"/>
        <end position="330"/>
    </location>
</feature>
<dbReference type="Gene3D" id="1.10.220.30">
    <property type="match status" value="3"/>
</dbReference>
<evidence type="ECO:0000256" key="10">
    <source>
        <dbReference type="ARBA" id="ARBA00025598"/>
    </source>
</evidence>
<gene>
    <name evidence="14" type="ORF">H7F51_10490</name>
</gene>
<evidence type="ECO:0000256" key="4">
    <source>
        <dbReference type="ARBA" id="ARBA00021870"/>
    </source>
</evidence>